<evidence type="ECO:0000313" key="2">
    <source>
        <dbReference type="Proteomes" id="UP000724874"/>
    </source>
</evidence>
<proteinExistence type="predicted"/>
<evidence type="ECO:0000313" key="1">
    <source>
        <dbReference type="EMBL" id="KAF8888473.1"/>
    </source>
</evidence>
<accession>A0A9P5NKA0</accession>
<dbReference type="EMBL" id="JADNYJ010000084">
    <property type="protein sequence ID" value="KAF8888473.1"/>
    <property type="molecule type" value="Genomic_DNA"/>
</dbReference>
<sequence>MSTKPLKVRSLHPVLRTISCLHSFFSRDRMRKSMRKPRREGESRMSARQLQQMCEHAQMMTRARWIQI</sequence>
<comment type="caution">
    <text evidence="1">The sequence shown here is derived from an EMBL/GenBank/DDBJ whole genome shotgun (WGS) entry which is preliminary data.</text>
</comment>
<protein>
    <submittedName>
        <fullName evidence="1">Uncharacterized protein</fullName>
    </submittedName>
</protein>
<organism evidence="1 2">
    <name type="scientific">Gymnopilus junonius</name>
    <name type="common">Spectacular rustgill mushroom</name>
    <name type="synonym">Gymnopilus spectabilis subsp. junonius</name>
    <dbReference type="NCBI Taxonomy" id="109634"/>
    <lineage>
        <taxon>Eukaryota</taxon>
        <taxon>Fungi</taxon>
        <taxon>Dikarya</taxon>
        <taxon>Basidiomycota</taxon>
        <taxon>Agaricomycotina</taxon>
        <taxon>Agaricomycetes</taxon>
        <taxon>Agaricomycetidae</taxon>
        <taxon>Agaricales</taxon>
        <taxon>Agaricineae</taxon>
        <taxon>Hymenogastraceae</taxon>
        <taxon>Gymnopilus</taxon>
    </lineage>
</organism>
<dbReference type="Proteomes" id="UP000724874">
    <property type="component" value="Unassembled WGS sequence"/>
</dbReference>
<reference evidence="1" key="1">
    <citation type="submission" date="2020-11" db="EMBL/GenBank/DDBJ databases">
        <authorList>
            <consortium name="DOE Joint Genome Institute"/>
            <person name="Ahrendt S."/>
            <person name="Riley R."/>
            <person name="Andreopoulos W."/>
            <person name="LaButti K."/>
            <person name="Pangilinan J."/>
            <person name="Ruiz-duenas F.J."/>
            <person name="Barrasa J.M."/>
            <person name="Sanchez-Garcia M."/>
            <person name="Camarero S."/>
            <person name="Miyauchi S."/>
            <person name="Serrano A."/>
            <person name="Linde D."/>
            <person name="Babiker R."/>
            <person name="Drula E."/>
            <person name="Ayuso-Fernandez I."/>
            <person name="Pacheco R."/>
            <person name="Padilla G."/>
            <person name="Ferreira P."/>
            <person name="Barriuso J."/>
            <person name="Kellner H."/>
            <person name="Castanera R."/>
            <person name="Alfaro M."/>
            <person name="Ramirez L."/>
            <person name="Pisabarro A.G."/>
            <person name="Kuo A."/>
            <person name="Tritt A."/>
            <person name="Lipzen A."/>
            <person name="He G."/>
            <person name="Yan M."/>
            <person name="Ng V."/>
            <person name="Cullen D."/>
            <person name="Martin F."/>
            <person name="Rosso M.-N."/>
            <person name="Henrissat B."/>
            <person name="Hibbett D."/>
            <person name="Martinez A.T."/>
            <person name="Grigoriev I.V."/>
        </authorList>
    </citation>
    <scope>NUCLEOTIDE SEQUENCE</scope>
    <source>
        <strain evidence="1">AH 44721</strain>
    </source>
</reference>
<name>A0A9P5NKA0_GYMJU</name>
<gene>
    <name evidence="1" type="ORF">CPB84DRAFT_1786156</name>
</gene>
<dbReference type="AlphaFoldDB" id="A0A9P5NKA0"/>
<keyword evidence="2" id="KW-1185">Reference proteome</keyword>